<evidence type="ECO:0000313" key="2">
    <source>
        <dbReference type="EMBL" id="PKA61949.1"/>
    </source>
</evidence>
<evidence type="ECO:0000256" key="1">
    <source>
        <dbReference type="SAM" id="MobiDB-lite"/>
    </source>
</evidence>
<name>A0A2I0B2C7_9ASPA</name>
<gene>
    <name evidence="2" type="ORF">AXF42_Ash019155</name>
</gene>
<dbReference type="EMBL" id="KZ451922">
    <property type="protein sequence ID" value="PKA61949.1"/>
    <property type="molecule type" value="Genomic_DNA"/>
</dbReference>
<reference evidence="2 3" key="1">
    <citation type="journal article" date="2017" name="Nature">
        <title>The Apostasia genome and the evolution of orchids.</title>
        <authorList>
            <person name="Zhang G.Q."/>
            <person name="Liu K.W."/>
            <person name="Li Z."/>
            <person name="Lohaus R."/>
            <person name="Hsiao Y.Y."/>
            <person name="Niu S.C."/>
            <person name="Wang J.Y."/>
            <person name="Lin Y.C."/>
            <person name="Xu Q."/>
            <person name="Chen L.J."/>
            <person name="Yoshida K."/>
            <person name="Fujiwara S."/>
            <person name="Wang Z.W."/>
            <person name="Zhang Y.Q."/>
            <person name="Mitsuda N."/>
            <person name="Wang M."/>
            <person name="Liu G.H."/>
            <person name="Pecoraro L."/>
            <person name="Huang H.X."/>
            <person name="Xiao X.J."/>
            <person name="Lin M."/>
            <person name="Wu X.Y."/>
            <person name="Wu W.L."/>
            <person name="Chen Y.Y."/>
            <person name="Chang S.B."/>
            <person name="Sakamoto S."/>
            <person name="Ohme-Takagi M."/>
            <person name="Yagi M."/>
            <person name="Zeng S.J."/>
            <person name="Shen C.Y."/>
            <person name="Yeh C.M."/>
            <person name="Luo Y.B."/>
            <person name="Tsai W.C."/>
            <person name="Van de Peer Y."/>
            <person name="Liu Z.J."/>
        </authorList>
    </citation>
    <scope>NUCLEOTIDE SEQUENCE [LARGE SCALE GENOMIC DNA]</scope>
    <source>
        <strain evidence="3">cv. Shenzhen</strain>
        <tissue evidence="2">Stem</tissue>
    </source>
</reference>
<keyword evidence="3" id="KW-1185">Reference proteome</keyword>
<sequence length="70" mass="7028">MPTTSSSLSSAAPTTVSLASPTSTTCLPCSPCSSVPSPPTEASRGLTGPWTALIWLGLSGRRSLSSCWSG</sequence>
<feature type="compositionally biased region" description="Low complexity" evidence="1">
    <location>
        <begin position="1"/>
        <end position="35"/>
    </location>
</feature>
<feature type="region of interest" description="Disordered" evidence="1">
    <location>
        <begin position="1"/>
        <end position="44"/>
    </location>
</feature>
<protein>
    <submittedName>
        <fullName evidence="2">Uncharacterized protein</fullName>
    </submittedName>
</protein>
<dbReference type="Proteomes" id="UP000236161">
    <property type="component" value="Unassembled WGS sequence"/>
</dbReference>
<dbReference type="AlphaFoldDB" id="A0A2I0B2C7"/>
<proteinExistence type="predicted"/>
<accession>A0A2I0B2C7</accession>
<organism evidence="2 3">
    <name type="scientific">Apostasia shenzhenica</name>
    <dbReference type="NCBI Taxonomy" id="1088818"/>
    <lineage>
        <taxon>Eukaryota</taxon>
        <taxon>Viridiplantae</taxon>
        <taxon>Streptophyta</taxon>
        <taxon>Embryophyta</taxon>
        <taxon>Tracheophyta</taxon>
        <taxon>Spermatophyta</taxon>
        <taxon>Magnoliopsida</taxon>
        <taxon>Liliopsida</taxon>
        <taxon>Asparagales</taxon>
        <taxon>Orchidaceae</taxon>
        <taxon>Apostasioideae</taxon>
        <taxon>Apostasia</taxon>
    </lineage>
</organism>
<evidence type="ECO:0000313" key="3">
    <source>
        <dbReference type="Proteomes" id="UP000236161"/>
    </source>
</evidence>